<feature type="binding site" evidence="6">
    <location>
        <position position="97"/>
    </location>
    <ligand>
        <name>FMN</name>
        <dbReference type="ChEBI" id="CHEBI:58210"/>
    </ligand>
</feature>
<evidence type="ECO:0000256" key="1">
    <source>
        <dbReference type="ARBA" id="ARBA00022630"/>
    </source>
</evidence>
<feature type="binding site" evidence="6">
    <location>
        <position position="151"/>
    </location>
    <ligand>
        <name>FMN</name>
        <dbReference type="ChEBI" id="CHEBI:58210"/>
    </ligand>
</feature>
<dbReference type="Proteomes" id="UP000432464">
    <property type="component" value="Unassembled WGS sequence"/>
</dbReference>
<gene>
    <name evidence="8" type="ORF">GLP40_23225</name>
</gene>
<proteinExistence type="inferred from homology"/>
<dbReference type="InterPro" id="IPR016215">
    <property type="entry name" value="NTA_MOA"/>
</dbReference>
<feature type="binding site" evidence="6">
    <location>
        <position position="222"/>
    </location>
    <ligand>
        <name>FMN</name>
        <dbReference type="ChEBI" id="CHEBI:58210"/>
    </ligand>
</feature>
<dbReference type="InterPro" id="IPR011251">
    <property type="entry name" value="Luciferase-like_dom"/>
</dbReference>
<dbReference type="GO" id="GO:0004497">
    <property type="term" value="F:monooxygenase activity"/>
    <property type="evidence" value="ECO:0007669"/>
    <property type="project" value="UniProtKB-KW"/>
</dbReference>
<feature type="domain" description="Luciferase-like" evidence="7">
    <location>
        <begin position="39"/>
        <end position="391"/>
    </location>
</feature>
<evidence type="ECO:0000313" key="8">
    <source>
        <dbReference type="EMBL" id="MTE15670.1"/>
    </source>
</evidence>
<dbReference type="Pfam" id="PF00296">
    <property type="entry name" value="Bac_luciferase"/>
    <property type="match status" value="1"/>
</dbReference>
<dbReference type="SUPFAM" id="SSF51679">
    <property type="entry name" value="Bacterial luciferase-like"/>
    <property type="match status" value="1"/>
</dbReference>
<dbReference type="RefSeq" id="WP_154790120.1">
    <property type="nucleotide sequence ID" value="NZ_WMBB01000011.1"/>
</dbReference>
<dbReference type="InterPro" id="IPR036661">
    <property type="entry name" value="Luciferase-like_sf"/>
</dbReference>
<evidence type="ECO:0000313" key="9">
    <source>
        <dbReference type="Proteomes" id="UP000432464"/>
    </source>
</evidence>
<dbReference type="EMBL" id="WMBB01000011">
    <property type="protein sequence ID" value="MTE15670.1"/>
    <property type="molecule type" value="Genomic_DNA"/>
</dbReference>
<dbReference type="NCBIfam" id="TIGR03860">
    <property type="entry name" value="FMN_nitrolo"/>
    <property type="match status" value="1"/>
</dbReference>
<evidence type="ECO:0000256" key="3">
    <source>
        <dbReference type="ARBA" id="ARBA00023002"/>
    </source>
</evidence>
<accession>A0A6I3L406</accession>
<dbReference type="PANTHER" id="PTHR30011:SF16">
    <property type="entry name" value="C2H2 FINGER DOMAIN TRANSCRIPTION FACTOR (EUROFUNG)-RELATED"/>
    <property type="match status" value="1"/>
</dbReference>
<keyword evidence="4 8" id="KW-0503">Monooxygenase</keyword>
<dbReference type="PANTHER" id="PTHR30011">
    <property type="entry name" value="ALKANESULFONATE MONOOXYGENASE-RELATED"/>
    <property type="match status" value="1"/>
</dbReference>
<keyword evidence="1 6" id="KW-0285">Flavoprotein</keyword>
<dbReference type="EC" id="1.14.-.-" evidence="8"/>
<dbReference type="Gene3D" id="3.20.20.30">
    <property type="entry name" value="Luciferase-like domain"/>
    <property type="match status" value="1"/>
</dbReference>
<organism evidence="8 9">
    <name type="scientific">Nocardia aurantiaca</name>
    <dbReference type="NCBI Taxonomy" id="2675850"/>
    <lineage>
        <taxon>Bacteria</taxon>
        <taxon>Bacillati</taxon>
        <taxon>Actinomycetota</taxon>
        <taxon>Actinomycetes</taxon>
        <taxon>Mycobacteriales</taxon>
        <taxon>Nocardiaceae</taxon>
        <taxon>Nocardia</taxon>
    </lineage>
</organism>
<keyword evidence="9" id="KW-1185">Reference proteome</keyword>
<keyword evidence="3 8" id="KW-0560">Oxidoreductase</keyword>
<evidence type="ECO:0000256" key="6">
    <source>
        <dbReference type="PIRSR" id="PIRSR000337-1"/>
    </source>
</evidence>
<dbReference type="AlphaFoldDB" id="A0A6I3L406"/>
<reference evidence="8 9" key="1">
    <citation type="submission" date="2019-11" db="EMBL/GenBank/DDBJ databases">
        <title>Nocardia sp. nov. CT2-14 isolated from soil.</title>
        <authorList>
            <person name="Kanchanasin P."/>
            <person name="Tanasupawat S."/>
            <person name="Yuki M."/>
            <person name="Kudo T."/>
        </authorList>
    </citation>
    <scope>NUCLEOTIDE SEQUENCE [LARGE SCALE GENOMIC DNA]</scope>
    <source>
        <strain evidence="8 9">CT2-14</strain>
    </source>
</reference>
<evidence type="ECO:0000256" key="4">
    <source>
        <dbReference type="ARBA" id="ARBA00023033"/>
    </source>
</evidence>
<dbReference type="GO" id="GO:0016705">
    <property type="term" value="F:oxidoreductase activity, acting on paired donors, with incorporation or reduction of molecular oxygen"/>
    <property type="evidence" value="ECO:0007669"/>
    <property type="project" value="InterPro"/>
</dbReference>
<comment type="similarity">
    <text evidence="5">Belongs to the NtaA/SnaA/DszA monooxygenase family.</text>
</comment>
<name>A0A6I3L406_9NOCA</name>
<evidence type="ECO:0000259" key="7">
    <source>
        <dbReference type="Pfam" id="PF00296"/>
    </source>
</evidence>
<protein>
    <submittedName>
        <fullName evidence="8">NtaA/DmoA family FMN-dependent monooxygenase</fullName>
        <ecNumber evidence="8">1.14.-.-</ecNumber>
    </submittedName>
</protein>
<dbReference type="InterPro" id="IPR051260">
    <property type="entry name" value="Diverse_substr_monoxygenases"/>
</dbReference>
<comment type="caution">
    <text evidence="8">The sequence shown here is derived from an EMBL/GenBank/DDBJ whole genome shotgun (WGS) entry which is preliminary data.</text>
</comment>
<evidence type="ECO:0000256" key="5">
    <source>
        <dbReference type="ARBA" id="ARBA00033748"/>
    </source>
</evidence>
<sequence>MSQRQLFLAGYILFPGNHYIGAWRHPYSERDFNDRALFEDVGRTLERAKFDMAFIPETLAHNPNFARFGLSNALKHEPTQLAAVIAGATRHLGIGVTLSASYNAPYHLARTLGSLDQFSGGRVAWNIIMSKGEATRANFPFVEELDREQLYDRGDEVVESTVALWDSWSADALVVDKQTGVFADPAQIATPDYHGKYVQVRGPLTLPPSPQGKPVLIQAGDSPRGRRFGAKWAELVFAIENNETDLRAKRDDLRRLAGEAGRDPDSIKLIAAVQPIIGETTEIARARQQFLNTLIGVDAAVAFLSQFVRVDLTGLDPDLRFTDAVAQRATDATAGVRLLENLTALAEGNGETLGSELSLGEVARHFGASEFTPQLVGTGAEVADQLARLFEADAVDGYVLSPTHFPGAFDDIARAVVPELQRRGIFRTEYADTTLRGNLAGRRYSPGAGA</sequence>
<evidence type="ECO:0000256" key="2">
    <source>
        <dbReference type="ARBA" id="ARBA00022643"/>
    </source>
</evidence>
<keyword evidence="2 6" id="KW-0288">FMN</keyword>
<dbReference type="PIRSF" id="PIRSF000337">
    <property type="entry name" value="NTA_MOA"/>
    <property type="match status" value="1"/>
</dbReference>